<organism evidence="1 2">
    <name type="scientific">Subtercola frigoramans</name>
    <dbReference type="NCBI Taxonomy" id="120298"/>
    <lineage>
        <taxon>Bacteria</taxon>
        <taxon>Bacillati</taxon>
        <taxon>Actinomycetota</taxon>
        <taxon>Actinomycetes</taxon>
        <taxon>Micrococcales</taxon>
        <taxon>Microbacteriaceae</taxon>
        <taxon>Subtercola</taxon>
    </lineage>
</organism>
<dbReference type="RefSeq" id="WP_205108493.1">
    <property type="nucleotide sequence ID" value="NZ_BAAAHT010000013.1"/>
</dbReference>
<sequence length="213" mass="22754">MSSDLPVAVVIDLVKSRQITERRSAQVQIETAFALVNSLVIPVQPLEATVGDEFQAVYESVSAALEATLLARLALPAGIDCRFGMGSGELWSVGTGATGPLQDGPGWWLAREAINEAHVREDARTPSLRSWYRSDDQRYPEAVVNAQLLVRDQVVGAMSDRARRITLGTFRGLSQAELAASEQISQSAVSQSLRRSGGSALVSSLELFAAGAA</sequence>
<evidence type="ECO:0000313" key="2">
    <source>
        <dbReference type="Proteomes" id="UP000776164"/>
    </source>
</evidence>
<dbReference type="InterPro" id="IPR032580">
    <property type="entry name" value="SatD"/>
</dbReference>
<evidence type="ECO:0008006" key="3">
    <source>
        <dbReference type="Google" id="ProtNLM"/>
    </source>
</evidence>
<accession>A0ABS2L4N0</accession>
<comment type="caution">
    <text evidence="1">The sequence shown here is derived from an EMBL/GenBank/DDBJ whole genome shotgun (WGS) entry which is preliminary data.</text>
</comment>
<name>A0ABS2L4N0_9MICO</name>
<keyword evidence="2" id="KW-1185">Reference proteome</keyword>
<gene>
    <name evidence="1" type="ORF">JOE66_001694</name>
</gene>
<proteinExistence type="predicted"/>
<dbReference type="EMBL" id="JAFBBU010000001">
    <property type="protein sequence ID" value="MBM7472060.1"/>
    <property type="molecule type" value="Genomic_DNA"/>
</dbReference>
<evidence type="ECO:0000313" key="1">
    <source>
        <dbReference type="EMBL" id="MBM7472060.1"/>
    </source>
</evidence>
<protein>
    <recommendedName>
        <fullName evidence="3">RNA polymerase subunit sigma-70</fullName>
    </recommendedName>
</protein>
<dbReference type="Proteomes" id="UP000776164">
    <property type="component" value="Unassembled WGS sequence"/>
</dbReference>
<reference evidence="1 2" key="1">
    <citation type="submission" date="2021-01" db="EMBL/GenBank/DDBJ databases">
        <title>Sequencing the genomes of 1000 actinobacteria strains.</title>
        <authorList>
            <person name="Klenk H.-P."/>
        </authorList>
    </citation>
    <scope>NUCLEOTIDE SEQUENCE [LARGE SCALE GENOMIC DNA]</scope>
    <source>
        <strain evidence="1 2">DSM 13057</strain>
    </source>
</reference>
<dbReference type="Pfam" id="PF16264">
    <property type="entry name" value="SatD"/>
    <property type="match status" value="1"/>
</dbReference>